<dbReference type="PANTHER" id="PTHR43395">
    <property type="entry name" value="SENSOR HISTIDINE KINASE CHEA"/>
    <property type="match status" value="1"/>
</dbReference>
<dbReference type="Proteomes" id="UP000885792">
    <property type="component" value="Unassembled WGS sequence"/>
</dbReference>
<evidence type="ECO:0000256" key="3">
    <source>
        <dbReference type="ARBA" id="ARBA00022553"/>
    </source>
</evidence>
<feature type="domain" description="CheW-like" evidence="7">
    <location>
        <begin position="194"/>
        <end position="317"/>
    </location>
</feature>
<organism evidence="8">
    <name type="scientific">Aquifex aeolicus</name>
    <dbReference type="NCBI Taxonomy" id="63363"/>
    <lineage>
        <taxon>Bacteria</taxon>
        <taxon>Pseudomonadati</taxon>
        <taxon>Aquificota</taxon>
        <taxon>Aquificia</taxon>
        <taxon>Aquificales</taxon>
        <taxon>Aquificaceae</taxon>
        <taxon>Aquifex</taxon>
    </lineage>
</organism>
<dbReference type="PANTHER" id="PTHR43395:SF1">
    <property type="entry name" value="CHEMOTAXIS PROTEIN CHEA"/>
    <property type="match status" value="1"/>
</dbReference>
<dbReference type="GO" id="GO:0004673">
    <property type="term" value="F:protein histidine kinase activity"/>
    <property type="evidence" value="ECO:0007669"/>
    <property type="project" value="UniProtKB-EC"/>
</dbReference>
<dbReference type="CDD" id="cd16916">
    <property type="entry name" value="HATPase_CheA-like"/>
    <property type="match status" value="1"/>
</dbReference>
<evidence type="ECO:0000256" key="4">
    <source>
        <dbReference type="ARBA" id="ARBA00022679"/>
    </source>
</evidence>
<dbReference type="InterPro" id="IPR036890">
    <property type="entry name" value="HATPase_C_sf"/>
</dbReference>
<dbReference type="InterPro" id="IPR005467">
    <property type="entry name" value="His_kinase_dom"/>
</dbReference>
<gene>
    <name evidence="8" type="ORF">ENJ61_09075</name>
</gene>
<dbReference type="SUPFAM" id="SSF55874">
    <property type="entry name" value="ATPase domain of HSP90 chaperone/DNA topoisomerase II/histidine kinase"/>
    <property type="match status" value="1"/>
</dbReference>
<dbReference type="Gene3D" id="2.30.30.40">
    <property type="entry name" value="SH3 Domains"/>
    <property type="match status" value="1"/>
</dbReference>
<name>A0A7C5Q9M5_AQUAO</name>
<evidence type="ECO:0000256" key="5">
    <source>
        <dbReference type="ARBA" id="ARBA00022777"/>
    </source>
</evidence>
<keyword evidence="3" id="KW-0597">Phosphoprotein</keyword>
<comment type="catalytic activity">
    <reaction evidence="1">
        <text>ATP + protein L-histidine = ADP + protein N-phospho-L-histidine.</text>
        <dbReference type="EC" id="2.7.13.3"/>
    </reaction>
</comment>
<reference evidence="8" key="1">
    <citation type="journal article" date="2020" name="mSystems">
        <title>Genome- and Community-Level Interaction Insights into Carbon Utilization and Element Cycling Functions of Hydrothermarchaeota in Hydrothermal Sediment.</title>
        <authorList>
            <person name="Zhou Z."/>
            <person name="Liu Y."/>
            <person name="Xu W."/>
            <person name="Pan J."/>
            <person name="Luo Z.H."/>
            <person name="Li M."/>
        </authorList>
    </citation>
    <scope>NUCLEOTIDE SEQUENCE [LARGE SCALE GENOMIC DNA]</scope>
    <source>
        <strain evidence="8">HyVt-501</strain>
    </source>
</reference>
<dbReference type="FunFam" id="3.30.565.10:FF:000016">
    <property type="entry name" value="Chemotaxis protein CheA, putative"/>
    <property type="match status" value="1"/>
</dbReference>
<dbReference type="GO" id="GO:0007165">
    <property type="term" value="P:signal transduction"/>
    <property type="evidence" value="ECO:0007669"/>
    <property type="project" value="InterPro"/>
</dbReference>
<dbReference type="EMBL" id="DRNB01000342">
    <property type="protein sequence ID" value="HHJ65038.1"/>
    <property type="molecule type" value="Genomic_DNA"/>
</dbReference>
<dbReference type="PRINTS" id="PR00344">
    <property type="entry name" value="BCTRLSENSOR"/>
</dbReference>
<dbReference type="GO" id="GO:0006935">
    <property type="term" value="P:chemotaxis"/>
    <property type="evidence" value="ECO:0007669"/>
    <property type="project" value="InterPro"/>
</dbReference>
<feature type="domain" description="Histidine kinase" evidence="6">
    <location>
        <begin position="1"/>
        <end position="192"/>
    </location>
</feature>
<evidence type="ECO:0000259" key="7">
    <source>
        <dbReference type="PROSITE" id="PS50851"/>
    </source>
</evidence>
<dbReference type="AlphaFoldDB" id="A0A7C5Q9M5"/>
<dbReference type="PROSITE" id="PS50109">
    <property type="entry name" value="HIS_KIN"/>
    <property type="match status" value="1"/>
</dbReference>
<protein>
    <recommendedName>
        <fullName evidence="2">histidine kinase</fullName>
        <ecNumber evidence="2">2.7.13.3</ecNumber>
    </recommendedName>
</protein>
<dbReference type="InterPro" id="IPR002545">
    <property type="entry name" value="CheW-lke_dom"/>
</dbReference>
<evidence type="ECO:0000259" key="6">
    <source>
        <dbReference type="PROSITE" id="PS50109"/>
    </source>
</evidence>
<accession>A0A7C5Q9M5</accession>
<dbReference type="Gene3D" id="3.30.565.10">
    <property type="entry name" value="Histidine kinase-like ATPase, C-terminal domain"/>
    <property type="match status" value="1"/>
</dbReference>
<proteinExistence type="predicted"/>
<evidence type="ECO:0000313" key="8">
    <source>
        <dbReference type="EMBL" id="HHJ65038.1"/>
    </source>
</evidence>
<dbReference type="Pfam" id="PF01584">
    <property type="entry name" value="CheW"/>
    <property type="match status" value="1"/>
</dbReference>
<dbReference type="InterPro" id="IPR004358">
    <property type="entry name" value="Sig_transdc_His_kin-like_C"/>
</dbReference>
<evidence type="ECO:0000256" key="1">
    <source>
        <dbReference type="ARBA" id="ARBA00000085"/>
    </source>
</evidence>
<comment type="caution">
    <text evidence="8">The sequence shown here is derived from an EMBL/GenBank/DDBJ whole genome shotgun (WGS) entry which is preliminary data.</text>
</comment>
<dbReference type="SMART" id="SM00260">
    <property type="entry name" value="CheW"/>
    <property type="match status" value="1"/>
</dbReference>
<dbReference type="InterPro" id="IPR003594">
    <property type="entry name" value="HATPase_dom"/>
</dbReference>
<keyword evidence="4" id="KW-0808">Transferase</keyword>
<dbReference type="PROSITE" id="PS50851">
    <property type="entry name" value="CHEW"/>
    <property type="match status" value="1"/>
</dbReference>
<dbReference type="SMART" id="SM00387">
    <property type="entry name" value="HATPase_c"/>
    <property type="match status" value="1"/>
</dbReference>
<dbReference type="InterPro" id="IPR036061">
    <property type="entry name" value="CheW-like_dom_sf"/>
</dbReference>
<feature type="non-terminal residue" evidence="8">
    <location>
        <position position="1"/>
    </location>
</feature>
<keyword evidence="5" id="KW-0418">Kinase</keyword>
<dbReference type="Pfam" id="PF02518">
    <property type="entry name" value="HATPase_c"/>
    <property type="match status" value="1"/>
</dbReference>
<dbReference type="InterPro" id="IPR051315">
    <property type="entry name" value="Bact_Chemotaxis_CheA"/>
</dbReference>
<dbReference type="EC" id="2.7.13.3" evidence="2"/>
<evidence type="ECO:0000256" key="2">
    <source>
        <dbReference type="ARBA" id="ARBA00012438"/>
    </source>
</evidence>
<sequence length="317" mass="34846">VLEMRMVPLSMLFERFPKLARDLSRLLGKKVRIVIEGGDTRLDKVIVERIAEPMIHLIRNAVDHGIEPPEEREALGKPVEGEIRIRAYQEGGSVVIEVSDDGRGIDVEKVRRKALEKGLYTQEELSRMTDEEALQIIFQAGFSTKEQATELSGRGVGMDVVASTVKEFGGEVSVTTQKSLGTTVRLVLPLTLAIRKMLLVRIGEVTFGVPAEDVGEVLRVKREEIKTLNGLRVVYHRGRILELDFVGDRLGIGSDSNGAVTLLVDNSVSRAVVVDEVISTIDTVIKPIPSLLQTAEEISGITILGDGSIVYVLETLR</sequence>
<dbReference type="SUPFAM" id="SSF50341">
    <property type="entry name" value="CheW-like"/>
    <property type="match status" value="1"/>
</dbReference>